<dbReference type="EMBL" id="BKZW01000005">
    <property type="protein sequence ID" value="GER91976.1"/>
    <property type="molecule type" value="Genomic_DNA"/>
</dbReference>
<name>A0A5J4L3C6_9CHLR</name>
<organism evidence="1 2">
    <name type="scientific">Dictyobacter vulcani</name>
    <dbReference type="NCBI Taxonomy" id="2607529"/>
    <lineage>
        <taxon>Bacteria</taxon>
        <taxon>Bacillati</taxon>
        <taxon>Chloroflexota</taxon>
        <taxon>Ktedonobacteria</taxon>
        <taxon>Ktedonobacterales</taxon>
        <taxon>Dictyobacteraceae</taxon>
        <taxon>Dictyobacter</taxon>
    </lineage>
</organism>
<reference evidence="1 2" key="1">
    <citation type="submission" date="2019-10" db="EMBL/GenBank/DDBJ databases">
        <title>Dictyobacter vulcani sp. nov., within the class Ktedonobacteria, isolated from soil of volcanic Mt. Zao.</title>
        <authorList>
            <person name="Zheng Y."/>
            <person name="Wang C.M."/>
            <person name="Sakai Y."/>
            <person name="Abe K."/>
            <person name="Yokota A."/>
            <person name="Yabe S."/>
        </authorList>
    </citation>
    <scope>NUCLEOTIDE SEQUENCE [LARGE SCALE GENOMIC DNA]</scope>
    <source>
        <strain evidence="1 2">W12</strain>
    </source>
</reference>
<dbReference type="Pfam" id="PF18944">
    <property type="entry name" value="DUF5691"/>
    <property type="match status" value="1"/>
</dbReference>
<dbReference type="RefSeq" id="WP_151759551.1">
    <property type="nucleotide sequence ID" value="NZ_BKZW01000005.1"/>
</dbReference>
<protein>
    <submittedName>
        <fullName evidence="1">Uncharacterized protein</fullName>
    </submittedName>
</protein>
<dbReference type="AlphaFoldDB" id="A0A5J4L3C6"/>
<evidence type="ECO:0000313" key="1">
    <source>
        <dbReference type="EMBL" id="GER91976.1"/>
    </source>
</evidence>
<dbReference type="InterPro" id="IPR043746">
    <property type="entry name" value="DUF5691"/>
</dbReference>
<comment type="caution">
    <text evidence="1">The sequence shown here is derived from an EMBL/GenBank/DDBJ whole genome shotgun (WGS) entry which is preliminary data.</text>
</comment>
<evidence type="ECO:0000313" key="2">
    <source>
        <dbReference type="Proteomes" id="UP000326912"/>
    </source>
</evidence>
<keyword evidence="2" id="KW-1185">Reference proteome</keyword>
<accession>A0A5J4L3C6</accession>
<sequence length="501" mass="57703">MEAFLKNAVVGTDRLASPLPATETELDTLTVQLPTEQKERSLLLAAGAYAIYSQAGFAPPKAPKIMPQAAPETLRVCSATIAHRFEEMLDTSANTLLPEALHCLQAAQLRLPHALLLQSISYASKHQELQSAFLAVLGERGDWLSQFNPEWSWIHRPKQEDPTRAELEALWEEGNLEQRENVLSYLRIKDPDTARDWLQSVWKQEKAEVRERFLDTLVVNISNADQVLLEQALKDRSQRIREKATQLFAYLPETPQMQRIMACADSIFVYKQNELTITLPTVLDSIDEFVPALSEKSSLEQWSQYMLMLVPPPHWEEHLALTPGQFIEQLATYELRQELIESLMFSALTHQSINWYEPLLRWSIEHILLKTRQGSFDHYQNLLAALPEEQAEALLLPLVEHPNHWTQAVQLLPGPWSKKYSQHFIKTLQKYYAQESNTSYTAWTDNLPIVASAIHPSCFELAQGPWEHPEKDAWYIQHRKQQVQNMLALIEMRTQFLKEIK</sequence>
<dbReference type="Proteomes" id="UP000326912">
    <property type="component" value="Unassembled WGS sequence"/>
</dbReference>
<gene>
    <name evidence="1" type="ORF">KDW_61380</name>
</gene>
<proteinExistence type="predicted"/>